<accession>A0A5J4U1H5</accession>
<comment type="caution">
    <text evidence="1">The sequence shown here is derived from an EMBL/GenBank/DDBJ whole genome shotgun (WGS) entry which is preliminary data.</text>
</comment>
<gene>
    <name evidence="1" type="ORF">EZS28_040977</name>
</gene>
<dbReference type="AlphaFoldDB" id="A0A5J4U1H5"/>
<sequence>MKQDKAHGIVIAPNWPGQSWYTKLMTLTTRFLFLGQANKILEMGQRMKDMDQKLPPD</sequence>
<evidence type="ECO:0000313" key="1">
    <source>
        <dbReference type="EMBL" id="KAA6363495.1"/>
    </source>
</evidence>
<organism evidence="1 2">
    <name type="scientific">Streblomastix strix</name>
    <dbReference type="NCBI Taxonomy" id="222440"/>
    <lineage>
        <taxon>Eukaryota</taxon>
        <taxon>Metamonada</taxon>
        <taxon>Preaxostyla</taxon>
        <taxon>Oxymonadida</taxon>
        <taxon>Streblomastigidae</taxon>
        <taxon>Streblomastix</taxon>
    </lineage>
</organism>
<name>A0A5J4U1H5_9EUKA</name>
<protein>
    <submittedName>
        <fullName evidence="1">Uncharacterized protein</fullName>
    </submittedName>
</protein>
<reference evidence="1 2" key="1">
    <citation type="submission" date="2019-03" db="EMBL/GenBank/DDBJ databases">
        <title>Single cell metagenomics reveals metabolic interactions within the superorganism composed of flagellate Streblomastix strix and complex community of Bacteroidetes bacteria on its surface.</title>
        <authorList>
            <person name="Treitli S.C."/>
            <person name="Kolisko M."/>
            <person name="Husnik F."/>
            <person name="Keeling P."/>
            <person name="Hampl V."/>
        </authorList>
    </citation>
    <scope>NUCLEOTIDE SEQUENCE [LARGE SCALE GENOMIC DNA]</scope>
    <source>
        <strain evidence="1">ST1C</strain>
    </source>
</reference>
<evidence type="ECO:0000313" key="2">
    <source>
        <dbReference type="Proteomes" id="UP000324800"/>
    </source>
</evidence>
<dbReference type="Proteomes" id="UP000324800">
    <property type="component" value="Unassembled WGS sequence"/>
</dbReference>
<feature type="non-terminal residue" evidence="1">
    <location>
        <position position="57"/>
    </location>
</feature>
<dbReference type="EMBL" id="SNRW01022846">
    <property type="protein sequence ID" value="KAA6363495.1"/>
    <property type="molecule type" value="Genomic_DNA"/>
</dbReference>
<dbReference type="OrthoDB" id="6083831at2759"/>
<proteinExistence type="predicted"/>